<dbReference type="InterPro" id="IPR031100">
    <property type="entry name" value="LOG_fam"/>
</dbReference>
<dbReference type="AlphaFoldDB" id="A0A1F6CIY8"/>
<keyword evidence="1" id="KW-0378">Hydrolase</keyword>
<dbReference type="SUPFAM" id="SSF102405">
    <property type="entry name" value="MCP/YpsA-like"/>
    <property type="match status" value="1"/>
</dbReference>
<evidence type="ECO:0000313" key="3">
    <source>
        <dbReference type="Proteomes" id="UP000178815"/>
    </source>
</evidence>
<evidence type="ECO:0000256" key="1">
    <source>
        <dbReference type="RuleBase" id="RU363015"/>
    </source>
</evidence>
<comment type="caution">
    <text evidence="2">The sequence shown here is derived from an EMBL/GenBank/DDBJ whole genome shotgun (WGS) entry which is preliminary data.</text>
</comment>
<organism evidence="2 3">
    <name type="scientific">Candidatus Kaiserbacteria bacterium RIFCSPHIGHO2_01_FULL_53_31</name>
    <dbReference type="NCBI Taxonomy" id="1798481"/>
    <lineage>
        <taxon>Bacteria</taxon>
        <taxon>Candidatus Kaiseribacteriota</taxon>
    </lineage>
</organism>
<dbReference type="NCBIfam" id="TIGR00730">
    <property type="entry name" value="Rossman fold protein, TIGR00730 family"/>
    <property type="match status" value="1"/>
</dbReference>
<reference evidence="2 3" key="1">
    <citation type="journal article" date="2016" name="Nat. Commun.">
        <title>Thousands of microbial genomes shed light on interconnected biogeochemical processes in an aquifer system.</title>
        <authorList>
            <person name="Anantharaman K."/>
            <person name="Brown C.T."/>
            <person name="Hug L.A."/>
            <person name="Sharon I."/>
            <person name="Castelle C.J."/>
            <person name="Probst A.J."/>
            <person name="Thomas B.C."/>
            <person name="Singh A."/>
            <person name="Wilkins M.J."/>
            <person name="Karaoz U."/>
            <person name="Brodie E.L."/>
            <person name="Williams K.H."/>
            <person name="Hubbard S.S."/>
            <person name="Banfield J.F."/>
        </authorList>
    </citation>
    <scope>NUCLEOTIDE SEQUENCE [LARGE SCALE GENOMIC DNA]</scope>
</reference>
<dbReference type="EC" id="3.2.2.n1" evidence="1"/>
<gene>
    <name evidence="2" type="ORF">A2678_00105</name>
</gene>
<protein>
    <recommendedName>
        <fullName evidence="1">Cytokinin riboside 5'-monophosphate phosphoribohydrolase</fullName>
        <ecNumber evidence="1">3.2.2.n1</ecNumber>
    </recommendedName>
</protein>
<sequence>MSEFIEGFDIIKRYGLAVTFFGSARATLDDEVYKHAHDLSSRLAKKGFAVITGGSSGVMQAANKGAFEVGGASVGLNINLPETQVYNPYLTERFGFDHFFVRKVMLTYASEVYVYFPGGFGTLDEFFEIVTLVQTRKIRKVPIVLFGKDYWQPLLTFINKTLYEERRTINQEDLNLYTLVDSVDEAYDYIIANAAC</sequence>
<dbReference type="GO" id="GO:0009691">
    <property type="term" value="P:cytokinin biosynthetic process"/>
    <property type="evidence" value="ECO:0007669"/>
    <property type="project" value="UniProtKB-UniRule"/>
</dbReference>
<dbReference type="Proteomes" id="UP000178815">
    <property type="component" value="Unassembled WGS sequence"/>
</dbReference>
<dbReference type="STRING" id="1798481.A2678_00105"/>
<dbReference type="GO" id="GO:0016787">
    <property type="term" value="F:hydrolase activity"/>
    <property type="evidence" value="ECO:0007669"/>
    <property type="project" value="UniProtKB-KW"/>
</dbReference>
<evidence type="ECO:0000313" key="2">
    <source>
        <dbReference type="EMBL" id="OGG49224.1"/>
    </source>
</evidence>
<keyword evidence="1" id="KW-0203">Cytokinin biosynthesis</keyword>
<dbReference type="InterPro" id="IPR052341">
    <property type="entry name" value="LOG_family_nucleotidases"/>
</dbReference>
<dbReference type="Pfam" id="PF03641">
    <property type="entry name" value="Lysine_decarbox"/>
    <property type="match status" value="1"/>
</dbReference>
<dbReference type="PANTHER" id="PTHR43393">
    <property type="entry name" value="CYTOKININ RIBOSIDE 5'-MONOPHOSPHATE PHOSPHORIBOHYDROLASE"/>
    <property type="match status" value="1"/>
</dbReference>
<accession>A0A1F6CIY8</accession>
<dbReference type="EMBL" id="MFKU01000003">
    <property type="protein sequence ID" value="OGG49224.1"/>
    <property type="molecule type" value="Genomic_DNA"/>
</dbReference>
<proteinExistence type="inferred from homology"/>
<dbReference type="GO" id="GO:0005829">
    <property type="term" value="C:cytosol"/>
    <property type="evidence" value="ECO:0007669"/>
    <property type="project" value="TreeGrafter"/>
</dbReference>
<name>A0A1F6CIY8_9BACT</name>
<dbReference type="PANTHER" id="PTHR43393:SF3">
    <property type="entry name" value="LYSINE DECARBOXYLASE-LIKE PROTEIN"/>
    <property type="match status" value="1"/>
</dbReference>
<dbReference type="Gene3D" id="3.40.50.450">
    <property type="match status" value="1"/>
</dbReference>
<dbReference type="InterPro" id="IPR005269">
    <property type="entry name" value="LOG"/>
</dbReference>
<comment type="similarity">
    <text evidence="1">Belongs to the LOG family.</text>
</comment>